<proteinExistence type="predicted"/>
<gene>
    <name evidence="2" type="ORF">DW252_12720</name>
</gene>
<dbReference type="AlphaFoldDB" id="A0A3R6GD42"/>
<feature type="region of interest" description="Disordered" evidence="1">
    <location>
        <begin position="145"/>
        <end position="165"/>
    </location>
</feature>
<dbReference type="EMBL" id="QRIM01000016">
    <property type="protein sequence ID" value="RHG58961.1"/>
    <property type="molecule type" value="Genomic_DNA"/>
</dbReference>
<protein>
    <submittedName>
        <fullName evidence="2">Uncharacterized protein</fullName>
    </submittedName>
</protein>
<evidence type="ECO:0000313" key="3">
    <source>
        <dbReference type="Proteomes" id="UP000286595"/>
    </source>
</evidence>
<accession>A0A3R6GD42</accession>
<name>A0A3R6GD42_9FIRM</name>
<reference evidence="2 3" key="1">
    <citation type="submission" date="2018-08" db="EMBL/GenBank/DDBJ databases">
        <title>A genome reference for cultivated species of the human gut microbiota.</title>
        <authorList>
            <person name="Zou Y."/>
            <person name="Xue W."/>
            <person name="Luo G."/>
        </authorList>
    </citation>
    <scope>NUCLEOTIDE SEQUENCE [LARGE SCALE GENOMIC DNA]</scope>
    <source>
        <strain evidence="2 3">AM22-12LB</strain>
    </source>
</reference>
<feature type="compositionally biased region" description="Basic and acidic residues" evidence="1">
    <location>
        <begin position="241"/>
        <end position="257"/>
    </location>
</feature>
<evidence type="ECO:0000313" key="2">
    <source>
        <dbReference type="EMBL" id="RHG58961.1"/>
    </source>
</evidence>
<comment type="caution">
    <text evidence="2">The sequence shown here is derived from an EMBL/GenBank/DDBJ whole genome shotgun (WGS) entry which is preliminary data.</text>
</comment>
<dbReference type="Proteomes" id="UP000286595">
    <property type="component" value="Unassembled WGS sequence"/>
</dbReference>
<evidence type="ECO:0000256" key="1">
    <source>
        <dbReference type="SAM" id="MobiDB-lite"/>
    </source>
</evidence>
<dbReference type="RefSeq" id="WP_118218927.1">
    <property type="nucleotide sequence ID" value="NZ_QRIM01000016.1"/>
</dbReference>
<organism evidence="2 3">
    <name type="scientific">Coprococcus comes</name>
    <dbReference type="NCBI Taxonomy" id="410072"/>
    <lineage>
        <taxon>Bacteria</taxon>
        <taxon>Bacillati</taxon>
        <taxon>Bacillota</taxon>
        <taxon>Clostridia</taxon>
        <taxon>Lachnospirales</taxon>
        <taxon>Lachnospiraceae</taxon>
        <taxon>Coprococcus</taxon>
    </lineage>
</organism>
<sequence>MEYKDIKTADELESWYAEKQTVLDRHARDYMVPFGFVYHLDCSGYVSFERWNDTLPTAEEQTAFQAIQNGVSTKEIIEHKDEFGWIDRACRDAEEYDLAPCFIVPARKEYMQEQEIMNVCELYPELIDPDGEIIWSDPDFAKQGNEKAAGPDNFPGHELNDHKNPDQSWISVIPVQMYWKDDPSELVEANFSIEDTYGLAIDEQITFSGYNENELVDMIGREDNGEDFVITGVGPQSSILTEKKNPALGRRLSDKQAKAKTAAGRLDAEREPKAGIPIHDEESK</sequence>
<feature type="region of interest" description="Disordered" evidence="1">
    <location>
        <begin position="239"/>
        <end position="284"/>
    </location>
</feature>
<feature type="compositionally biased region" description="Basic and acidic residues" evidence="1">
    <location>
        <begin position="266"/>
        <end position="284"/>
    </location>
</feature>